<dbReference type="RefSeq" id="WP_174702857.1">
    <property type="nucleotide sequence ID" value="NZ_JABURA010000001.1"/>
</dbReference>
<dbReference type="EMBL" id="JABURA010000001">
    <property type="protein sequence ID" value="NUB93195.1"/>
    <property type="molecule type" value="Genomic_DNA"/>
</dbReference>
<organism evidence="2 3">
    <name type="scientific">Haloterrigena gelatinilytica</name>
    <dbReference type="NCBI Taxonomy" id="2741724"/>
    <lineage>
        <taxon>Archaea</taxon>
        <taxon>Methanobacteriati</taxon>
        <taxon>Methanobacteriota</taxon>
        <taxon>Stenosarchaea group</taxon>
        <taxon>Halobacteria</taxon>
        <taxon>Halobacteriales</taxon>
        <taxon>Natrialbaceae</taxon>
        <taxon>Haloterrigena</taxon>
    </lineage>
</organism>
<feature type="transmembrane region" description="Helical" evidence="1">
    <location>
        <begin position="73"/>
        <end position="98"/>
    </location>
</feature>
<accession>A0A8J8GQ80</accession>
<evidence type="ECO:0000313" key="3">
    <source>
        <dbReference type="Proteomes" id="UP000728647"/>
    </source>
</evidence>
<dbReference type="Pfam" id="PF13197">
    <property type="entry name" value="DUF4013"/>
    <property type="match status" value="1"/>
</dbReference>
<dbReference type="AlphaFoldDB" id="A0A8J8GQ80"/>
<keyword evidence="1" id="KW-0472">Membrane</keyword>
<evidence type="ECO:0000256" key="1">
    <source>
        <dbReference type="SAM" id="Phobius"/>
    </source>
</evidence>
<feature type="transmembrane region" description="Helical" evidence="1">
    <location>
        <begin position="185"/>
        <end position="206"/>
    </location>
</feature>
<dbReference type="OrthoDB" id="107590at2157"/>
<feature type="transmembrane region" description="Helical" evidence="1">
    <location>
        <begin position="20"/>
        <end position="42"/>
    </location>
</feature>
<protein>
    <submittedName>
        <fullName evidence="2">DUF4013 domain-containing protein</fullName>
    </submittedName>
</protein>
<feature type="transmembrane region" description="Helical" evidence="1">
    <location>
        <begin position="157"/>
        <end position="179"/>
    </location>
</feature>
<feature type="transmembrane region" description="Helical" evidence="1">
    <location>
        <begin position="110"/>
        <end position="136"/>
    </location>
</feature>
<keyword evidence="1" id="KW-0812">Transmembrane</keyword>
<reference evidence="2" key="1">
    <citation type="submission" date="2020-06" db="EMBL/GenBank/DDBJ databases">
        <title>Haloterrigena sp. nov., an extremely halophilic archaeon isolated from a saline sediment.</title>
        <authorList>
            <person name="Liu B.-B."/>
        </authorList>
    </citation>
    <scope>NUCLEOTIDE SEQUENCE</scope>
    <source>
        <strain evidence="2">SYSU A121-1</strain>
    </source>
</reference>
<evidence type="ECO:0000313" key="2">
    <source>
        <dbReference type="EMBL" id="NUB93195.1"/>
    </source>
</evidence>
<sequence>MITNAVTYLKNSDDVWKTTIIGGLLVLASVLVLPAVLVWGYVVRVLERTGRGDDEAPRFDDWRALTIDGAKAVAILLAYGLLPFVVGGLLFGSVWLAVGGDPGTIGTAALGIASLLTLATAIAVAYAVPAALAHFATAGRLGAGFEFAALRPSLATGTYAVGWLQAVGIVFAGALLSGLLTEIPILGAVLGAIVSFYALVSAYYVIGQTWERLHPVSLEETREQPSAERPAI</sequence>
<dbReference type="InterPro" id="IPR025098">
    <property type="entry name" value="DUF4013"/>
</dbReference>
<comment type="caution">
    <text evidence="2">The sequence shown here is derived from an EMBL/GenBank/DDBJ whole genome shotgun (WGS) entry which is preliminary data.</text>
</comment>
<gene>
    <name evidence="2" type="ORF">HT576_19500</name>
</gene>
<proteinExistence type="predicted"/>
<name>A0A8J8GQ80_9EURY</name>
<dbReference type="Proteomes" id="UP000728647">
    <property type="component" value="Unassembled WGS sequence"/>
</dbReference>
<keyword evidence="1" id="KW-1133">Transmembrane helix</keyword>